<dbReference type="Gene3D" id="3.10.20.740">
    <property type="match status" value="1"/>
</dbReference>
<keyword evidence="2" id="KW-0479">Metal-binding</keyword>
<dbReference type="Pfam" id="PF12838">
    <property type="entry name" value="Fer4_7"/>
    <property type="match status" value="1"/>
</dbReference>
<dbReference type="AlphaFoldDB" id="A0A485M5S0"/>
<dbReference type="InterPro" id="IPR017900">
    <property type="entry name" value="4Fe4S_Fe_S_CS"/>
</dbReference>
<feature type="domain" description="2Fe-2S ferredoxin-type" evidence="6">
    <location>
        <begin position="2"/>
        <end position="83"/>
    </location>
</feature>
<name>A0A485M5S0_9ZZZZ</name>
<protein>
    <submittedName>
        <fullName evidence="8">Putative (Fe) hydrogenase (Or NADP-reducing hydrogenase subunit HndC)</fullName>
    </submittedName>
</protein>
<feature type="domain" description="4Fe-4S ferredoxin-type" evidence="7">
    <location>
        <begin position="162"/>
        <end position="192"/>
    </location>
</feature>
<dbReference type="PROSITE" id="PS51085">
    <property type="entry name" value="2FE2S_FER_2"/>
    <property type="match status" value="1"/>
</dbReference>
<keyword evidence="1" id="KW-0004">4Fe-4S</keyword>
<keyword evidence="5" id="KW-0411">Iron-sulfur</keyword>
<dbReference type="EMBL" id="CAADRM010000121">
    <property type="protein sequence ID" value="VFU16817.1"/>
    <property type="molecule type" value="Genomic_DNA"/>
</dbReference>
<dbReference type="PROSITE" id="PS51379">
    <property type="entry name" value="4FE4S_FER_2"/>
    <property type="match status" value="1"/>
</dbReference>
<dbReference type="InterPro" id="IPR017896">
    <property type="entry name" value="4Fe4S_Fe-S-bd"/>
</dbReference>
<evidence type="ECO:0000256" key="4">
    <source>
        <dbReference type="ARBA" id="ARBA00023004"/>
    </source>
</evidence>
<keyword evidence="3" id="KW-0677">Repeat</keyword>
<dbReference type="PANTHER" id="PTHR24960:SF84">
    <property type="entry name" value="HYDROGENASE SUBUNIT"/>
    <property type="match status" value="1"/>
</dbReference>
<dbReference type="SUPFAM" id="SSF54862">
    <property type="entry name" value="4Fe-4S ferredoxins"/>
    <property type="match status" value="1"/>
</dbReference>
<accession>A0A485M5S0</accession>
<evidence type="ECO:0000256" key="5">
    <source>
        <dbReference type="ARBA" id="ARBA00023014"/>
    </source>
</evidence>
<dbReference type="InterPro" id="IPR050157">
    <property type="entry name" value="PSI_iron-sulfur_center"/>
</dbReference>
<evidence type="ECO:0000313" key="8">
    <source>
        <dbReference type="EMBL" id="VFU16817.1"/>
    </source>
</evidence>
<reference evidence="8" key="1">
    <citation type="submission" date="2019-03" db="EMBL/GenBank/DDBJ databases">
        <authorList>
            <person name="Hao L."/>
        </authorList>
    </citation>
    <scope>NUCLEOTIDE SEQUENCE</scope>
</reference>
<dbReference type="PROSITE" id="PS00198">
    <property type="entry name" value="4FE4S_FER_1"/>
    <property type="match status" value="1"/>
</dbReference>
<organism evidence="8">
    <name type="scientific">anaerobic digester metagenome</name>
    <dbReference type="NCBI Taxonomy" id="1263854"/>
    <lineage>
        <taxon>unclassified sequences</taxon>
        <taxon>metagenomes</taxon>
        <taxon>ecological metagenomes</taxon>
    </lineage>
</organism>
<evidence type="ECO:0000259" key="7">
    <source>
        <dbReference type="PROSITE" id="PS51379"/>
    </source>
</evidence>
<dbReference type="InterPro" id="IPR001041">
    <property type="entry name" value="2Fe-2S_ferredoxin-type"/>
</dbReference>
<dbReference type="Pfam" id="PF13510">
    <property type="entry name" value="Fer2_4"/>
    <property type="match status" value="1"/>
</dbReference>
<evidence type="ECO:0000256" key="1">
    <source>
        <dbReference type="ARBA" id="ARBA00022485"/>
    </source>
</evidence>
<evidence type="ECO:0000259" key="6">
    <source>
        <dbReference type="PROSITE" id="PS51085"/>
    </source>
</evidence>
<dbReference type="PANTHER" id="PTHR24960">
    <property type="entry name" value="PHOTOSYSTEM I IRON-SULFUR CENTER-RELATED"/>
    <property type="match status" value="1"/>
</dbReference>
<dbReference type="GO" id="GO:0051539">
    <property type="term" value="F:4 iron, 4 sulfur cluster binding"/>
    <property type="evidence" value="ECO:0007669"/>
    <property type="project" value="UniProtKB-KW"/>
</dbReference>
<dbReference type="Gene3D" id="3.30.70.20">
    <property type="match status" value="1"/>
</dbReference>
<dbReference type="SUPFAM" id="SSF54292">
    <property type="entry name" value="2Fe-2S ferredoxin-like"/>
    <property type="match status" value="1"/>
</dbReference>
<dbReference type="FunFam" id="3.30.70.20:FF:000035">
    <property type="entry name" value="Iron hydrogenase 1"/>
    <property type="match status" value="1"/>
</dbReference>
<keyword evidence="4" id="KW-0408">Iron</keyword>
<proteinExistence type="predicted"/>
<gene>
    <name evidence="8" type="primary">hydA</name>
    <name evidence="8" type="ORF">SCFA_560026</name>
</gene>
<dbReference type="CDD" id="cd00207">
    <property type="entry name" value="fer2"/>
    <property type="match status" value="1"/>
</dbReference>
<sequence>MEKITIKINGKDIEAVKDQSVLEVARENGFAIPALCFHPEIETRAGSCRVCLVEVSQNGRTRLVTSCNYPVRKGLEVRTDTDLVRRIRKGVVELLLSRTPDSPVIQKLARENGIEKSRFFVDEGEHYRNRCIACSLCTQVCEEVVGVSAISMLDRGRDKAPGTPYLKPSQVCIGCGACAYACPTDAISMIDEGEVRKIWGREFKMVTCSVCGKPYIPEAQVDWIVKTTGKDRSFFDKCPDHR</sequence>
<evidence type="ECO:0000256" key="3">
    <source>
        <dbReference type="ARBA" id="ARBA00022737"/>
    </source>
</evidence>
<dbReference type="GO" id="GO:0046872">
    <property type="term" value="F:metal ion binding"/>
    <property type="evidence" value="ECO:0007669"/>
    <property type="project" value="UniProtKB-KW"/>
</dbReference>
<dbReference type="InterPro" id="IPR036010">
    <property type="entry name" value="2Fe-2S_ferredoxin-like_sf"/>
</dbReference>
<evidence type="ECO:0000256" key="2">
    <source>
        <dbReference type="ARBA" id="ARBA00022723"/>
    </source>
</evidence>